<dbReference type="InterPro" id="IPR017853">
    <property type="entry name" value="GH"/>
</dbReference>
<evidence type="ECO:0000256" key="5">
    <source>
        <dbReference type="ARBA" id="ARBA00023295"/>
    </source>
</evidence>
<keyword evidence="8" id="KW-1185">Reference proteome</keyword>
<dbReference type="AlphaFoldDB" id="A0A9J7BIV2"/>
<comment type="similarity">
    <text evidence="2">Belongs to the glycosyl hydrolase 3 family.</text>
</comment>
<dbReference type="EC" id="3.2.1.52" evidence="3"/>
<dbReference type="InterPro" id="IPR001764">
    <property type="entry name" value="Glyco_hydro_3_N"/>
</dbReference>
<dbReference type="NCBIfam" id="NF003740">
    <property type="entry name" value="PRK05337.1"/>
    <property type="match status" value="1"/>
</dbReference>
<evidence type="ECO:0000313" key="7">
    <source>
        <dbReference type="EMBL" id="UWZ82417.1"/>
    </source>
</evidence>
<evidence type="ECO:0000256" key="2">
    <source>
        <dbReference type="ARBA" id="ARBA00005336"/>
    </source>
</evidence>
<comment type="catalytic activity">
    <reaction evidence="1">
        <text>Hydrolysis of terminal non-reducing N-acetyl-D-hexosamine residues in N-acetyl-beta-D-hexosaminides.</text>
        <dbReference type="EC" id="3.2.1.52"/>
    </reaction>
</comment>
<dbReference type="PANTHER" id="PTHR30480">
    <property type="entry name" value="BETA-HEXOSAMINIDASE-RELATED"/>
    <property type="match status" value="1"/>
</dbReference>
<dbReference type="Pfam" id="PF00933">
    <property type="entry name" value="Glyco_hydro_3"/>
    <property type="match status" value="1"/>
</dbReference>
<dbReference type="SUPFAM" id="SSF51445">
    <property type="entry name" value="(Trans)glycosidases"/>
    <property type="match status" value="1"/>
</dbReference>
<dbReference type="InterPro" id="IPR036962">
    <property type="entry name" value="Glyco_hydro_3_N_sf"/>
</dbReference>
<proteinExistence type="inferred from homology"/>
<dbReference type="GO" id="GO:0009254">
    <property type="term" value="P:peptidoglycan turnover"/>
    <property type="evidence" value="ECO:0007669"/>
    <property type="project" value="TreeGrafter"/>
</dbReference>
<evidence type="ECO:0000313" key="8">
    <source>
        <dbReference type="Proteomes" id="UP001059380"/>
    </source>
</evidence>
<keyword evidence="4 7" id="KW-0378">Hydrolase</keyword>
<dbReference type="EMBL" id="CP093313">
    <property type="protein sequence ID" value="UWZ82417.1"/>
    <property type="molecule type" value="Genomic_DNA"/>
</dbReference>
<dbReference type="Proteomes" id="UP001059380">
    <property type="component" value="Chromosome"/>
</dbReference>
<dbReference type="Gene3D" id="3.20.20.300">
    <property type="entry name" value="Glycoside hydrolase, family 3, N-terminal domain"/>
    <property type="match status" value="1"/>
</dbReference>
<accession>A0A9J7BIV2</accession>
<dbReference type="InterPro" id="IPR050226">
    <property type="entry name" value="NagZ_Beta-hexosaminidase"/>
</dbReference>
<evidence type="ECO:0000259" key="6">
    <source>
        <dbReference type="Pfam" id="PF00933"/>
    </source>
</evidence>
<dbReference type="GO" id="GO:0005975">
    <property type="term" value="P:carbohydrate metabolic process"/>
    <property type="evidence" value="ECO:0007669"/>
    <property type="project" value="InterPro"/>
</dbReference>
<keyword evidence="5 7" id="KW-0326">Glycosidase</keyword>
<feature type="domain" description="Glycoside hydrolase family 3 N-terminal" evidence="6">
    <location>
        <begin position="26"/>
        <end position="307"/>
    </location>
</feature>
<protein>
    <recommendedName>
        <fullName evidence="3">beta-N-acetylhexosaminidase</fullName>
        <ecNumber evidence="3">3.2.1.52</ecNumber>
    </recommendedName>
</protein>
<reference evidence="7" key="1">
    <citation type="submission" date="2021-04" db="EMBL/GenBank/DDBJ databases">
        <title>Phylogenetic analysis of Acidobacteriaceae.</title>
        <authorList>
            <person name="Qiu L."/>
            <person name="Zhang Q."/>
        </authorList>
    </citation>
    <scope>NUCLEOTIDE SEQUENCE</scope>
    <source>
        <strain evidence="7">DSM 25168</strain>
    </source>
</reference>
<dbReference type="PANTHER" id="PTHR30480:SF13">
    <property type="entry name" value="BETA-HEXOSAMINIDASE"/>
    <property type="match status" value="1"/>
</dbReference>
<sequence length="380" mass="41375">MEKNLRRAAGSLLVVGLGGTELTGLERAWLRLVRPAGVVLFRRNISDPEQTRALIDEATGLSALHSARFVDVEGGTVNRFRDALAPMPSAQAVARADAKLGKKRRSLAREHGELIARAVKAFGFNTTLAPVVDLALPVSTEVMGTRAPAAGPADVVAFTREFLAGLASEGVAGCGKHFPGLGSAAGDTHFVTPEIGRTFKEIWSQDLVPYRELHKLMPMIMTNHAAYPKTKSANVPASATRFWIETVLRKQIGYRGLILTDDLEMGGILKFMPIEEAAVAAVRVGSDLLEICHSVELILRTFEALIAEAEKSTAFHKLLLQRATEVERKRAKLFKGVPKGLTAKQFDALRERVNLFREKVTKLSESDSVTPRLTSPAEHV</sequence>
<organism evidence="7 8">
    <name type="scientific">Occallatibacter riparius</name>
    <dbReference type="NCBI Taxonomy" id="1002689"/>
    <lineage>
        <taxon>Bacteria</taxon>
        <taxon>Pseudomonadati</taxon>
        <taxon>Acidobacteriota</taxon>
        <taxon>Terriglobia</taxon>
        <taxon>Terriglobales</taxon>
        <taxon>Acidobacteriaceae</taxon>
        <taxon>Occallatibacter</taxon>
    </lineage>
</organism>
<dbReference type="RefSeq" id="WP_260791601.1">
    <property type="nucleotide sequence ID" value="NZ_CP093313.1"/>
</dbReference>
<dbReference type="GO" id="GO:0004563">
    <property type="term" value="F:beta-N-acetylhexosaminidase activity"/>
    <property type="evidence" value="ECO:0007669"/>
    <property type="project" value="UniProtKB-EC"/>
</dbReference>
<name>A0A9J7BIV2_9BACT</name>
<evidence type="ECO:0000256" key="4">
    <source>
        <dbReference type="ARBA" id="ARBA00022801"/>
    </source>
</evidence>
<dbReference type="KEGG" id="orp:MOP44_17785"/>
<evidence type="ECO:0000256" key="1">
    <source>
        <dbReference type="ARBA" id="ARBA00001231"/>
    </source>
</evidence>
<evidence type="ECO:0000256" key="3">
    <source>
        <dbReference type="ARBA" id="ARBA00012663"/>
    </source>
</evidence>
<gene>
    <name evidence="7" type="primary">nagZ</name>
    <name evidence="7" type="ORF">MOP44_17785</name>
</gene>